<dbReference type="Proteomes" id="UP000001191">
    <property type="component" value="Chromosome"/>
</dbReference>
<dbReference type="KEGG" id="npu:Npun_R0179"/>
<reference evidence="2" key="1">
    <citation type="submission" date="2008-04" db="EMBL/GenBank/DDBJ databases">
        <title>Complete sequence of chromosome of Nostoc punctiforme ATCC 29133.</title>
        <authorList>
            <consortium name="US DOE Joint Genome Institute"/>
            <person name="Copeland A."/>
            <person name="Lucas S."/>
            <person name="Lapidus A."/>
            <person name="Glavina del Rio T."/>
            <person name="Dalin E."/>
            <person name="Tice H."/>
            <person name="Pitluck S."/>
            <person name="Chain P."/>
            <person name="Malfatti S."/>
            <person name="Shin M."/>
            <person name="Vergez L."/>
            <person name="Schmutz J."/>
            <person name="Larimer F."/>
            <person name="Land M."/>
            <person name="Hauser L."/>
            <person name="Kyrpides N."/>
            <person name="Kim E."/>
            <person name="Meeks J.C."/>
            <person name="Elhai J."/>
            <person name="Campbell E.L."/>
            <person name="Thiel T."/>
            <person name="Longmire J."/>
            <person name="Potts M."/>
            <person name="Atlas R."/>
        </authorList>
    </citation>
    <scope>NUCLEOTIDE SEQUENCE [LARGE SCALE GENOMIC DNA]</scope>
    <source>
        <strain evidence="2">ATCC 29133 / PCC 73102</strain>
    </source>
</reference>
<sequence>MITEEDLAQQFTLIMEQSHPTVWELLRHCYIKVLNSSLKGACTAHAKYIRIYCPDRLIAAVVAEKNLLIEVAEYLGLVEVVCLNATNLLYDPKSQIKKAYPQLWLDLMWIVTQKQEL</sequence>
<dbReference type="EnsemblBacteria" id="ACC78974">
    <property type="protein sequence ID" value="ACC78974"/>
    <property type="gene ID" value="Npun_R0179"/>
</dbReference>
<dbReference type="HOGENOM" id="CLU_1987978_0_0_3"/>
<dbReference type="eggNOG" id="ENOG5033Z1G">
    <property type="taxonomic scope" value="Bacteria"/>
</dbReference>
<dbReference type="PhylomeDB" id="B2J3P4"/>
<dbReference type="EMBL" id="CP001037">
    <property type="protein sequence ID" value="ACC78974.1"/>
    <property type="molecule type" value="Genomic_DNA"/>
</dbReference>
<protein>
    <submittedName>
        <fullName evidence="1">Uncharacterized protein</fullName>
    </submittedName>
</protein>
<dbReference type="STRING" id="63737.Npun_R0179"/>
<evidence type="ECO:0000313" key="2">
    <source>
        <dbReference type="Proteomes" id="UP000001191"/>
    </source>
</evidence>
<proteinExistence type="predicted"/>
<evidence type="ECO:0000313" key="1">
    <source>
        <dbReference type="EMBL" id="ACC78974.1"/>
    </source>
</evidence>
<dbReference type="AlphaFoldDB" id="B2J3P4"/>
<dbReference type="RefSeq" id="WP_012407002.1">
    <property type="nucleotide sequence ID" value="NC_010628.1"/>
</dbReference>
<gene>
    <name evidence="1" type="ordered locus">Npun_R0179</name>
</gene>
<organism evidence="1 2">
    <name type="scientific">Nostoc punctiforme (strain ATCC 29133 / PCC 73102)</name>
    <dbReference type="NCBI Taxonomy" id="63737"/>
    <lineage>
        <taxon>Bacteria</taxon>
        <taxon>Bacillati</taxon>
        <taxon>Cyanobacteriota</taxon>
        <taxon>Cyanophyceae</taxon>
        <taxon>Nostocales</taxon>
        <taxon>Nostocaceae</taxon>
        <taxon>Nostoc</taxon>
    </lineage>
</organism>
<name>B2J3P4_NOSP7</name>
<reference evidence="1 2" key="2">
    <citation type="journal article" date="2013" name="Plant Physiol.">
        <title>A Nostoc punctiforme Sugar Transporter Necessary to Establish a Cyanobacterium-Plant Symbiosis.</title>
        <authorList>
            <person name="Ekman M."/>
            <person name="Picossi S."/>
            <person name="Campbell E.L."/>
            <person name="Meeks J.C."/>
            <person name="Flores E."/>
        </authorList>
    </citation>
    <scope>NUCLEOTIDE SEQUENCE [LARGE SCALE GENOMIC DNA]</scope>
    <source>
        <strain evidence="2">ATCC 29133 / PCC 73102</strain>
    </source>
</reference>
<keyword evidence="2" id="KW-1185">Reference proteome</keyword>
<accession>B2J3P4</accession>
<dbReference type="OrthoDB" id="513533at2"/>